<evidence type="ECO:0000313" key="3">
    <source>
        <dbReference type="EMBL" id="QMT40473.1"/>
    </source>
</evidence>
<dbReference type="KEGG" id="nsg:H3L94_11730"/>
<dbReference type="PROSITE" id="PS51257">
    <property type="entry name" value="PROKAR_LIPOPROTEIN"/>
    <property type="match status" value="1"/>
</dbReference>
<name>A0A7D7T5M1_9NEIS</name>
<accession>A0A7D7T5M1</accession>
<evidence type="ECO:0000256" key="1">
    <source>
        <dbReference type="SAM" id="SignalP"/>
    </source>
</evidence>
<keyword evidence="1" id="KW-0732">Signal</keyword>
<dbReference type="Pfam" id="PF16747">
    <property type="entry name" value="Adhesin_E"/>
    <property type="match status" value="1"/>
</dbReference>
<feature type="chain" id="PRO_5027605307" description="Surface-adhesin protein E-like domain-containing protein" evidence="1">
    <location>
        <begin position="27"/>
        <end position="143"/>
    </location>
</feature>
<sequence length="143" mass="15594">MKTLHLTAAAAALLLGACTVMQPANPALGGSWQDIGTSPNGNVSHAIDTASIRSQNHSATFRERITVRDPAKEHYINTPRYKSAVNEWQMDCRARTYRLLGVQMFDAAGNVLAAHRYTNLRAQPVVKGSASGNQFEKVCRQAL</sequence>
<gene>
    <name evidence="3" type="ORF">H3L94_11730</name>
</gene>
<feature type="domain" description="Surface-adhesin protein E-like" evidence="2">
    <location>
        <begin position="32"/>
        <end position="140"/>
    </location>
</feature>
<proteinExistence type="predicted"/>
<organism evidence="3 4">
    <name type="scientific">Neisseria shayeganii</name>
    <dbReference type="NCBI Taxonomy" id="607712"/>
    <lineage>
        <taxon>Bacteria</taxon>
        <taxon>Pseudomonadati</taxon>
        <taxon>Pseudomonadota</taxon>
        <taxon>Betaproteobacteria</taxon>
        <taxon>Neisseriales</taxon>
        <taxon>Neisseriaceae</taxon>
        <taxon>Neisseria</taxon>
    </lineage>
</organism>
<reference evidence="3 4" key="1">
    <citation type="submission" date="2020-07" db="EMBL/GenBank/DDBJ databases">
        <title>Genomic diversity of species in the Neisseriaceae family.</title>
        <authorList>
            <person name="Vincent A.T."/>
            <person name="Bernet E."/>
            <person name="Veyrier F.J."/>
        </authorList>
    </citation>
    <scope>NUCLEOTIDE SEQUENCE [LARGE SCALE GENOMIC DNA]</scope>
    <source>
        <strain evidence="3 4">DSM 22244</strain>
    </source>
</reference>
<dbReference type="InterPro" id="IPR031939">
    <property type="entry name" value="Adhesin_E-like"/>
</dbReference>
<dbReference type="AlphaFoldDB" id="A0A7D7T5M1"/>
<dbReference type="RefSeq" id="WP_182122129.1">
    <property type="nucleotide sequence ID" value="NZ_CP059567.1"/>
</dbReference>
<dbReference type="Proteomes" id="UP000514752">
    <property type="component" value="Chromosome"/>
</dbReference>
<dbReference type="EMBL" id="CP059567">
    <property type="protein sequence ID" value="QMT40473.1"/>
    <property type="molecule type" value="Genomic_DNA"/>
</dbReference>
<protein>
    <recommendedName>
        <fullName evidence="2">Surface-adhesin protein E-like domain-containing protein</fullName>
    </recommendedName>
</protein>
<feature type="signal peptide" evidence="1">
    <location>
        <begin position="1"/>
        <end position="26"/>
    </location>
</feature>
<evidence type="ECO:0000259" key="2">
    <source>
        <dbReference type="Pfam" id="PF16747"/>
    </source>
</evidence>
<evidence type="ECO:0000313" key="4">
    <source>
        <dbReference type="Proteomes" id="UP000514752"/>
    </source>
</evidence>